<dbReference type="GO" id="GO:0008270">
    <property type="term" value="F:zinc ion binding"/>
    <property type="evidence" value="ECO:0007669"/>
    <property type="project" value="UniProtKB-KW"/>
</dbReference>
<feature type="compositionally biased region" description="Polar residues" evidence="6">
    <location>
        <begin position="422"/>
        <end position="431"/>
    </location>
</feature>
<proteinExistence type="predicted"/>
<feature type="region of interest" description="Disordered" evidence="6">
    <location>
        <begin position="506"/>
        <end position="527"/>
    </location>
</feature>
<dbReference type="InterPro" id="IPR045877">
    <property type="entry name" value="ZFP36-like"/>
</dbReference>
<dbReference type="GO" id="GO:0003729">
    <property type="term" value="F:mRNA binding"/>
    <property type="evidence" value="ECO:0007669"/>
    <property type="project" value="InterPro"/>
</dbReference>
<feature type="zinc finger region" description="C3H1-type" evidence="5">
    <location>
        <begin position="23"/>
        <end position="51"/>
    </location>
</feature>
<dbReference type="SMART" id="SM00356">
    <property type="entry name" value="ZnF_C3H1"/>
    <property type="match status" value="2"/>
</dbReference>
<dbReference type="EMBL" id="JANBOH010000082">
    <property type="protein sequence ID" value="KAJ1645938.1"/>
    <property type="molecule type" value="Genomic_DNA"/>
</dbReference>
<feature type="region of interest" description="Disordered" evidence="6">
    <location>
        <begin position="394"/>
        <end position="476"/>
    </location>
</feature>
<dbReference type="InterPro" id="IPR036855">
    <property type="entry name" value="Znf_CCCH_sf"/>
</dbReference>
<comment type="caution">
    <text evidence="8">The sequence shown here is derived from an EMBL/GenBank/DDBJ whole genome shotgun (WGS) entry which is preliminary data.</text>
</comment>
<dbReference type="Gene3D" id="4.10.1000.10">
    <property type="entry name" value="Zinc finger, CCCH-type"/>
    <property type="match status" value="2"/>
</dbReference>
<keyword evidence="1 5" id="KW-0479">Metal-binding</keyword>
<evidence type="ECO:0000259" key="7">
    <source>
        <dbReference type="PROSITE" id="PS50103"/>
    </source>
</evidence>
<dbReference type="InterPro" id="IPR000571">
    <property type="entry name" value="Znf_CCCH"/>
</dbReference>
<name>A0A9W8CKV9_9FUNG</name>
<evidence type="ECO:0000256" key="2">
    <source>
        <dbReference type="ARBA" id="ARBA00022737"/>
    </source>
</evidence>
<evidence type="ECO:0000256" key="6">
    <source>
        <dbReference type="SAM" id="MobiDB-lite"/>
    </source>
</evidence>
<feature type="zinc finger region" description="C3H1-type" evidence="5">
    <location>
        <begin position="61"/>
        <end position="88"/>
    </location>
</feature>
<dbReference type="GO" id="GO:0010468">
    <property type="term" value="P:regulation of gene expression"/>
    <property type="evidence" value="ECO:0007669"/>
    <property type="project" value="UniProtKB-ARBA"/>
</dbReference>
<keyword evidence="4 5" id="KW-0862">Zinc</keyword>
<evidence type="ECO:0000256" key="3">
    <source>
        <dbReference type="ARBA" id="ARBA00022771"/>
    </source>
</evidence>
<evidence type="ECO:0000256" key="5">
    <source>
        <dbReference type="PROSITE-ProRule" id="PRU00723"/>
    </source>
</evidence>
<dbReference type="InterPro" id="IPR041367">
    <property type="entry name" value="Znf-CCCH_4"/>
</dbReference>
<dbReference type="PANTHER" id="PTHR12547">
    <property type="entry name" value="CCCH ZINC FINGER/TIS11-RELATED"/>
    <property type="match status" value="1"/>
</dbReference>
<evidence type="ECO:0000313" key="8">
    <source>
        <dbReference type="EMBL" id="KAJ1645938.1"/>
    </source>
</evidence>
<dbReference type="AlphaFoldDB" id="A0A9W8CKV9"/>
<protein>
    <recommendedName>
        <fullName evidence="7">C3H1-type domain-containing protein</fullName>
    </recommendedName>
</protein>
<feature type="compositionally biased region" description="Basic residues" evidence="6">
    <location>
        <begin position="395"/>
        <end position="405"/>
    </location>
</feature>
<dbReference type="PROSITE" id="PS50103">
    <property type="entry name" value="ZF_C3H1"/>
    <property type="match status" value="2"/>
</dbReference>
<dbReference type="Proteomes" id="UP001145021">
    <property type="component" value="Unassembled WGS sequence"/>
</dbReference>
<feature type="compositionally biased region" description="Low complexity" evidence="6">
    <location>
        <begin position="453"/>
        <end position="463"/>
    </location>
</feature>
<feature type="compositionally biased region" description="Low complexity" evidence="6">
    <location>
        <begin position="506"/>
        <end position="516"/>
    </location>
</feature>
<dbReference type="GO" id="GO:0051252">
    <property type="term" value="P:regulation of RNA metabolic process"/>
    <property type="evidence" value="ECO:0007669"/>
    <property type="project" value="UniProtKB-ARBA"/>
</dbReference>
<keyword evidence="2" id="KW-0677">Repeat</keyword>
<organism evidence="8 9">
    <name type="scientific">Coemansia asiatica</name>
    <dbReference type="NCBI Taxonomy" id="1052880"/>
    <lineage>
        <taxon>Eukaryota</taxon>
        <taxon>Fungi</taxon>
        <taxon>Fungi incertae sedis</taxon>
        <taxon>Zoopagomycota</taxon>
        <taxon>Kickxellomycotina</taxon>
        <taxon>Kickxellomycetes</taxon>
        <taxon>Kickxellales</taxon>
        <taxon>Kickxellaceae</taxon>
        <taxon>Coemansia</taxon>
    </lineage>
</organism>
<feature type="region of interest" description="Disordered" evidence="6">
    <location>
        <begin position="216"/>
        <end position="243"/>
    </location>
</feature>
<dbReference type="Pfam" id="PF18044">
    <property type="entry name" value="zf-CCCH_4"/>
    <property type="match status" value="1"/>
</dbReference>
<evidence type="ECO:0000256" key="1">
    <source>
        <dbReference type="ARBA" id="ARBA00022723"/>
    </source>
</evidence>
<dbReference type="Pfam" id="PF00642">
    <property type="entry name" value="zf-CCCH"/>
    <property type="match status" value="1"/>
</dbReference>
<feature type="domain" description="C3H1-type" evidence="7">
    <location>
        <begin position="61"/>
        <end position="88"/>
    </location>
</feature>
<gene>
    <name evidence="8" type="ORF">LPJ64_002529</name>
</gene>
<dbReference type="SUPFAM" id="SSF90229">
    <property type="entry name" value="CCCH zinc finger"/>
    <property type="match status" value="2"/>
</dbReference>
<dbReference type="PANTHER" id="PTHR12547:SF18">
    <property type="entry name" value="PROTEIN TIS11"/>
    <property type="match status" value="1"/>
</dbReference>
<keyword evidence="3 5" id="KW-0863">Zinc-finger</keyword>
<evidence type="ECO:0000256" key="4">
    <source>
        <dbReference type="ARBA" id="ARBA00022833"/>
    </source>
</evidence>
<reference evidence="8" key="1">
    <citation type="submission" date="2022-07" db="EMBL/GenBank/DDBJ databases">
        <title>Phylogenomic reconstructions and comparative analyses of Kickxellomycotina fungi.</title>
        <authorList>
            <person name="Reynolds N.K."/>
            <person name="Stajich J.E."/>
            <person name="Barry K."/>
            <person name="Grigoriev I.V."/>
            <person name="Crous P."/>
            <person name="Smith M.E."/>
        </authorList>
    </citation>
    <scope>NUCLEOTIDE SEQUENCE</scope>
    <source>
        <strain evidence="8">NBRC 105413</strain>
    </source>
</reference>
<accession>A0A9W8CKV9</accession>
<evidence type="ECO:0000313" key="9">
    <source>
        <dbReference type="Proteomes" id="UP001145021"/>
    </source>
</evidence>
<feature type="compositionally biased region" description="Polar residues" evidence="6">
    <location>
        <begin position="464"/>
        <end position="476"/>
    </location>
</feature>
<feature type="domain" description="C3H1-type" evidence="7">
    <location>
        <begin position="23"/>
        <end position="51"/>
    </location>
</feature>
<keyword evidence="9" id="KW-1185">Reference proteome</keyword>
<sequence>MDESLTADASSGSSEKPRIKVQLYKTEPCQNWSIYGTCRYGHLCKFAHGVCEQRSRLRHPKYKTSMCKDFPLGKCTFGDRCNFAHSPSELRVNMNPQSVAQASQPAQALIQTPLTVLPDGRTILTFTPVSGPGSPGNAKEVLRAAPLKSLRRVAGDLRRNQSMDTLRSGSHLPRGLTGKVSLASLKDISKVTLATIESSSVPYSSAAASAAAAPAAPAPAPAASPSIGSHQQLPLQASPPLTSPLLSARHTALQSNAPSIPLPAPPTDSSIQQLYYLQQQENDNVARRVASLSHLPTLKPSQSQTFGFSSNANASNNNSISSGSIYAQQGFLLGGNQTSSSFVSHMHTSTLAQISSNQYSPALSSASFRDFDEAMTPGTQLDSASINSEWLRVHASQHQHQHQHQHPSPPQQQLLKSKQRKTLTSSISMQTLPRFKLPTNWEQPQQTVGGGNSLSSLSPSMSSTTNITHPSMSSQNSAATLIDSDVWSSPSYANYGIDQINSNNSNNDSSISNGNNNGSGGLLKPHESRFFPASHRASSGNILGSYYGARTHPHSQYQQQLRRQQSTDDWVSLRNNAYASPNNLASGGYALDVSVAGLNISNMKSSSDPRFGSADQMRSTATSARKQLNPSLYNSMLCL</sequence>
<dbReference type="FunFam" id="4.10.1000.10:FF:000003">
    <property type="entry name" value="Zinc finger CCCH domain-containing protein"/>
    <property type="match status" value="1"/>
</dbReference>